<evidence type="ECO:0000313" key="3">
    <source>
        <dbReference type="Proteomes" id="UP000620104"/>
    </source>
</evidence>
<evidence type="ECO:0000256" key="1">
    <source>
        <dbReference type="SAM" id="Phobius"/>
    </source>
</evidence>
<dbReference type="AlphaFoldDB" id="A0A8H3YEP2"/>
<proteinExistence type="predicted"/>
<keyword evidence="3" id="KW-1185">Reference proteome</keyword>
<dbReference type="EMBL" id="BLZA01000010">
    <property type="protein sequence ID" value="GHJ84941.1"/>
    <property type="molecule type" value="Genomic_DNA"/>
</dbReference>
<dbReference type="CDD" id="cd00229">
    <property type="entry name" value="SGNH_hydrolase"/>
    <property type="match status" value="1"/>
</dbReference>
<dbReference type="PANTHER" id="PTHR34407:SF1">
    <property type="entry name" value="SGNH HYDROLASE-TYPE ESTERASE DOMAIN-CONTAINING PROTEIN"/>
    <property type="match status" value="1"/>
</dbReference>
<name>A0A8H3YEP2_9TREE</name>
<keyword evidence="1" id="KW-1133">Transmembrane helix</keyword>
<dbReference type="OrthoDB" id="544608at2759"/>
<accession>A0A8H3YEP2</accession>
<evidence type="ECO:0000313" key="2">
    <source>
        <dbReference type="EMBL" id="GHJ84941.1"/>
    </source>
</evidence>
<dbReference type="SUPFAM" id="SSF52266">
    <property type="entry name" value="SGNH hydrolase"/>
    <property type="match status" value="1"/>
</dbReference>
<keyword evidence="1" id="KW-0812">Transmembrane</keyword>
<evidence type="ECO:0008006" key="4">
    <source>
        <dbReference type="Google" id="ProtNLM"/>
    </source>
</evidence>
<protein>
    <recommendedName>
        <fullName evidence="4">SGNH hydrolase-type esterase domain-containing protein</fullName>
    </recommendedName>
</protein>
<sequence length="503" mass="56478">MPLPRKSSPLRTAYYLIFSLLITANVVFIASRFRTGTALDHGGIRVLERKDHQHVEERSTALTRPSVSCDLCPGSDDFCIDLGYYNIAHSIAHEGTNARLHRLFRKLESGMPISMGVIGGSVSAGHGLSHDGDTDEMEGPLNMHRQIFDWIATKWPHPEHRFSNGAIPASGSLYFATCFAEHMDEDVDLVMIELGVNDVQDITVQMEYELLLRGILALPNKPAIINLQTIGLIFDALSQGGDQQLGVSQYYDVPTITIRSLILPIIFNNYRDAERFFTLDSGAPADARWEDTMDLRHLNRHGHSAMSNLTRVYFERQLCKMTALDSLEQQGYQPKHSAPHWPGEDLVTQVPAKLLTSRYDKDEVVPPFKPQCLSTASKKHPLVPDESFGWTHWNWKDKKYLVGRVPGAKFSISVTTSLGEIKVYYQRSAKYGLGQVDCWVDRDLHSMKRLDGYWTHDYSIVESTMIASGLKPGKHVLHCEVVADTNDPVSGGHEFRITSVTTL</sequence>
<dbReference type="PANTHER" id="PTHR34407">
    <property type="entry name" value="EXPRESSED PROTEIN"/>
    <property type="match status" value="1"/>
</dbReference>
<dbReference type="Proteomes" id="UP000620104">
    <property type="component" value="Unassembled WGS sequence"/>
</dbReference>
<organism evidence="2 3">
    <name type="scientific">Naganishia liquefaciens</name>
    <dbReference type="NCBI Taxonomy" id="104408"/>
    <lineage>
        <taxon>Eukaryota</taxon>
        <taxon>Fungi</taxon>
        <taxon>Dikarya</taxon>
        <taxon>Basidiomycota</taxon>
        <taxon>Agaricomycotina</taxon>
        <taxon>Tremellomycetes</taxon>
        <taxon>Filobasidiales</taxon>
        <taxon>Filobasidiaceae</taxon>
        <taxon>Naganishia</taxon>
    </lineage>
</organism>
<comment type="caution">
    <text evidence="2">The sequence shown here is derived from an EMBL/GenBank/DDBJ whole genome shotgun (WGS) entry which is preliminary data.</text>
</comment>
<reference evidence="2" key="1">
    <citation type="submission" date="2020-07" db="EMBL/GenBank/DDBJ databases">
        <title>Draft Genome Sequence of a Deep-Sea Yeast, Naganishia (Cryptococcus) liquefaciens strain N6.</title>
        <authorList>
            <person name="Han Y.W."/>
            <person name="Kajitani R."/>
            <person name="Morimoto H."/>
            <person name="Parhat M."/>
            <person name="Tsubouchi H."/>
            <person name="Bakenova O."/>
            <person name="Ogata M."/>
            <person name="Argunhan B."/>
            <person name="Aoki R."/>
            <person name="Kajiwara S."/>
            <person name="Itoh T."/>
            <person name="Iwasaki H."/>
        </authorList>
    </citation>
    <scope>NUCLEOTIDE SEQUENCE</scope>
    <source>
        <strain evidence="2">N6</strain>
    </source>
</reference>
<gene>
    <name evidence="2" type="ORF">NliqN6_1343</name>
</gene>
<feature type="transmembrane region" description="Helical" evidence="1">
    <location>
        <begin position="12"/>
        <end position="30"/>
    </location>
</feature>
<keyword evidence="1" id="KW-0472">Membrane</keyword>